<dbReference type="InParanoid" id="A0A3B1K0J2"/>
<proteinExistence type="predicted"/>
<dbReference type="Proteomes" id="UP000018467">
    <property type="component" value="Unassembled WGS sequence"/>
</dbReference>
<reference evidence="2" key="1">
    <citation type="submission" date="2013-03" db="EMBL/GenBank/DDBJ databases">
        <authorList>
            <person name="Jeffery W."/>
            <person name="Warren W."/>
            <person name="Wilson R.K."/>
        </authorList>
    </citation>
    <scope>NUCLEOTIDE SEQUENCE</scope>
    <source>
        <strain evidence="2">female</strain>
    </source>
</reference>
<reference evidence="2" key="2">
    <citation type="journal article" date="2014" name="Nat. Commun.">
        <title>The cavefish genome reveals candidate genes for eye loss.</title>
        <authorList>
            <person name="McGaugh S.E."/>
            <person name="Gross J.B."/>
            <person name="Aken B."/>
            <person name="Blin M."/>
            <person name="Borowsky R."/>
            <person name="Chalopin D."/>
            <person name="Hinaux H."/>
            <person name="Jeffery W.R."/>
            <person name="Keene A."/>
            <person name="Ma L."/>
            <person name="Minx P."/>
            <person name="Murphy D."/>
            <person name="O'Quin K.E."/>
            <person name="Retaux S."/>
            <person name="Rohner N."/>
            <person name="Searle S.M."/>
            <person name="Stahl B.A."/>
            <person name="Tabin C."/>
            <person name="Volff J.N."/>
            <person name="Yoshizawa M."/>
            <person name="Warren W.C."/>
        </authorList>
    </citation>
    <scope>NUCLEOTIDE SEQUENCE [LARGE SCALE GENOMIC DNA]</scope>
    <source>
        <strain evidence="2">female</strain>
    </source>
</reference>
<dbReference type="Bgee" id="ENSAMXG00000032059">
    <property type="expression patterns" value="Expressed in camera-type eye"/>
</dbReference>
<accession>A0A3B1K0J2</accession>
<keyword evidence="2" id="KW-1185">Reference proteome</keyword>
<reference evidence="1" key="4">
    <citation type="submission" date="2025-09" db="UniProtKB">
        <authorList>
            <consortium name="Ensembl"/>
        </authorList>
    </citation>
    <scope>IDENTIFICATION</scope>
</reference>
<organism evidence="1 2">
    <name type="scientific">Astyanax mexicanus</name>
    <name type="common">Blind cave fish</name>
    <name type="synonym">Astyanax fasciatus mexicanus</name>
    <dbReference type="NCBI Taxonomy" id="7994"/>
    <lineage>
        <taxon>Eukaryota</taxon>
        <taxon>Metazoa</taxon>
        <taxon>Chordata</taxon>
        <taxon>Craniata</taxon>
        <taxon>Vertebrata</taxon>
        <taxon>Euteleostomi</taxon>
        <taxon>Actinopterygii</taxon>
        <taxon>Neopterygii</taxon>
        <taxon>Teleostei</taxon>
        <taxon>Ostariophysi</taxon>
        <taxon>Characiformes</taxon>
        <taxon>Characoidei</taxon>
        <taxon>Acestrorhamphidae</taxon>
        <taxon>Acestrorhamphinae</taxon>
        <taxon>Astyanax</taxon>
    </lineage>
</organism>
<name>A0A3B1K0J2_ASTMX</name>
<sequence>MQTVKLSLLYSFKRKMRRWVRQHDNDPKYSSKSLKEWFKKRNRKVTAALRIVHQSEISSQQHPEVVIIF</sequence>
<dbReference type="Ensembl" id="ENSAMXT00000044159.1">
    <property type="protein sequence ID" value="ENSAMXP00000047501.1"/>
    <property type="gene ID" value="ENSAMXG00000032059.1"/>
</dbReference>
<evidence type="ECO:0000313" key="2">
    <source>
        <dbReference type="Proteomes" id="UP000018467"/>
    </source>
</evidence>
<reference evidence="1" key="3">
    <citation type="submission" date="2025-08" db="UniProtKB">
        <authorList>
            <consortium name="Ensembl"/>
        </authorList>
    </citation>
    <scope>IDENTIFICATION</scope>
</reference>
<dbReference type="AlphaFoldDB" id="A0A3B1K0J2"/>
<evidence type="ECO:0000313" key="1">
    <source>
        <dbReference type="Ensembl" id="ENSAMXP00000047501.1"/>
    </source>
</evidence>
<protein>
    <submittedName>
        <fullName evidence="1">Uncharacterized protein</fullName>
    </submittedName>
</protein>